<comment type="caution">
    <text evidence="10">The sequence shown here is derived from an EMBL/GenBank/DDBJ whole genome shotgun (WGS) entry which is preliminary data.</text>
</comment>
<dbReference type="InterPro" id="IPR000109">
    <property type="entry name" value="POT_fam"/>
</dbReference>
<keyword evidence="3 8" id="KW-0812">Transmembrane</keyword>
<evidence type="ECO:0000256" key="3">
    <source>
        <dbReference type="ARBA" id="ARBA00022692"/>
    </source>
</evidence>
<keyword evidence="4 8" id="KW-1133">Transmembrane helix</keyword>
<dbReference type="SMART" id="SM00184">
    <property type="entry name" value="RING"/>
    <property type="match status" value="1"/>
</dbReference>
<keyword evidence="6" id="KW-0863">Zinc-finger</keyword>
<evidence type="ECO:0000256" key="7">
    <source>
        <dbReference type="SAM" id="MobiDB-lite"/>
    </source>
</evidence>
<comment type="subcellular location">
    <subcellularLocation>
        <location evidence="1">Membrane</location>
        <topology evidence="1">Multi-pass membrane protein</topology>
    </subcellularLocation>
</comment>
<dbReference type="InterPro" id="IPR001841">
    <property type="entry name" value="Znf_RING"/>
</dbReference>
<feature type="transmembrane region" description="Helical" evidence="8">
    <location>
        <begin position="409"/>
        <end position="430"/>
    </location>
</feature>
<feature type="compositionally biased region" description="Polar residues" evidence="7">
    <location>
        <begin position="720"/>
        <end position="734"/>
    </location>
</feature>
<dbReference type="AlphaFoldDB" id="A0A835V2F6"/>
<dbReference type="Pfam" id="PF13639">
    <property type="entry name" value="zf-RING_2"/>
    <property type="match status" value="1"/>
</dbReference>
<dbReference type="EMBL" id="JADCNL010000005">
    <property type="protein sequence ID" value="KAG0480656.1"/>
    <property type="molecule type" value="Genomic_DNA"/>
</dbReference>
<dbReference type="CDD" id="cd16461">
    <property type="entry name" value="RING-H2_EL5-like"/>
    <property type="match status" value="1"/>
</dbReference>
<name>A0A835V2F6_VANPL</name>
<feature type="domain" description="RING-type" evidence="9">
    <location>
        <begin position="616"/>
        <end position="658"/>
    </location>
</feature>
<sequence length="744" mass="82388">MADAERGERGYGEERTQDGTVDLWGRPSLRAQGGRWRACSFLIASEMLERVAFYGIGANLVLYLTDVLHQDTVASANNVTNWFGAVMGMCSLTLSSSLSWLRPEACISSNTEDCRSNTKGFQTAIFYCSLYIIGIGAGGRRANTTTLGAIQFDNFEPKERSQKFSFFNWWCFAQFIGGLFSCTVVVYIQENVSWSLGYTIATIGSVLSLLSFASGTPVYRHRLPSGSPFTRLAMVFVAAARKWRVTLPVHPWELHELDDVQYAKEGKHRINHTASVRFDLSTQALKEDYFFNPFDSCLRVLDKAAVKSGSDGPWMLCPVTLVEEAKKTLRLLPVFVSTLMPSVMLAQVMTLFIKQGATLDCRMGPHFSLPPASLTAFLTATILLGLVVYDRLFVPFLRERTGNPRGITLLRRIGVGQVMQIVISVIAALTERWRLRVAESHGLTDENTTVPLTVFVLLPQFILLGITEVFVGVGKMELFFDQAPEGMKSLGSSLFTLSLGIGGFLSSFLLSTVTKACGGEGQGKGKERVEMLSPGVNLVMTVIGFAVSTMFIVFVCSRLICARIQLRASRRSFQTASGSDLSIIERGLHGLEPVLLSNFPIMKFGDLCPSIRDIRCAVCLSEYHEKDVLRVLPYCAHAFHVSCIDLWLKQHSTCPVCRISLRGSPYGKRRMSSENNVLARSGGPDMNVDSEPCFNRNRGCEFSPMERDDDQRMDRSDSEPSTTQVECSVQASSKLESEEKGMES</sequence>
<keyword evidence="11" id="KW-1185">Reference proteome</keyword>
<feature type="transmembrane region" description="Helical" evidence="8">
    <location>
        <begin position="450"/>
        <end position="473"/>
    </location>
</feature>
<dbReference type="Gene3D" id="1.20.1250.20">
    <property type="entry name" value="MFS general substrate transporter like domains"/>
    <property type="match status" value="1"/>
</dbReference>
<evidence type="ECO:0000256" key="2">
    <source>
        <dbReference type="ARBA" id="ARBA00005982"/>
    </source>
</evidence>
<gene>
    <name evidence="10" type="ORF">HPP92_011514</name>
</gene>
<evidence type="ECO:0000256" key="4">
    <source>
        <dbReference type="ARBA" id="ARBA00022989"/>
    </source>
</evidence>
<comment type="similarity">
    <text evidence="2">Belongs to the major facilitator superfamily. Proton-dependent oligopeptide transporter (POT/PTR) (TC 2.A.17) family.</text>
</comment>
<feature type="transmembrane region" description="Helical" evidence="8">
    <location>
        <begin position="331"/>
        <end position="353"/>
    </location>
</feature>
<evidence type="ECO:0000313" key="11">
    <source>
        <dbReference type="Proteomes" id="UP000636800"/>
    </source>
</evidence>
<dbReference type="InterPro" id="IPR013083">
    <property type="entry name" value="Znf_RING/FYVE/PHD"/>
</dbReference>
<feature type="transmembrane region" description="Helical" evidence="8">
    <location>
        <begin position="536"/>
        <end position="561"/>
    </location>
</feature>
<evidence type="ECO:0000259" key="9">
    <source>
        <dbReference type="PROSITE" id="PS50089"/>
    </source>
</evidence>
<proteinExistence type="inferred from homology"/>
<keyword evidence="6" id="KW-0862">Zinc</keyword>
<evidence type="ECO:0000313" key="10">
    <source>
        <dbReference type="EMBL" id="KAG0480656.1"/>
    </source>
</evidence>
<dbReference type="Gene3D" id="3.30.40.10">
    <property type="entry name" value="Zinc/RING finger domain, C3HC4 (zinc finger)"/>
    <property type="match status" value="1"/>
</dbReference>
<feature type="transmembrane region" description="Helical" evidence="8">
    <location>
        <begin position="494"/>
        <end position="516"/>
    </location>
</feature>
<evidence type="ECO:0000256" key="8">
    <source>
        <dbReference type="SAM" id="Phobius"/>
    </source>
</evidence>
<feature type="transmembrane region" description="Helical" evidence="8">
    <location>
        <begin position="167"/>
        <end position="188"/>
    </location>
</feature>
<feature type="compositionally biased region" description="Basic and acidic residues" evidence="7">
    <location>
        <begin position="735"/>
        <end position="744"/>
    </location>
</feature>
<dbReference type="SUPFAM" id="SSF103473">
    <property type="entry name" value="MFS general substrate transporter"/>
    <property type="match status" value="1"/>
</dbReference>
<dbReference type="SUPFAM" id="SSF57850">
    <property type="entry name" value="RING/U-box"/>
    <property type="match status" value="1"/>
</dbReference>
<evidence type="ECO:0000256" key="6">
    <source>
        <dbReference type="PROSITE-ProRule" id="PRU00175"/>
    </source>
</evidence>
<evidence type="ECO:0000256" key="1">
    <source>
        <dbReference type="ARBA" id="ARBA00004141"/>
    </source>
</evidence>
<dbReference type="Proteomes" id="UP000636800">
    <property type="component" value="Chromosome 5"/>
</dbReference>
<evidence type="ECO:0000256" key="5">
    <source>
        <dbReference type="ARBA" id="ARBA00023136"/>
    </source>
</evidence>
<dbReference type="PANTHER" id="PTHR11654">
    <property type="entry name" value="OLIGOPEPTIDE TRANSPORTER-RELATED"/>
    <property type="match status" value="1"/>
</dbReference>
<dbReference type="GO" id="GO:0022857">
    <property type="term" value="F:transmembrane transporter activity"/>
    <property type="evidence" value="ECO:0007669"/>
    <property type="project" value="InterPro"/>
</dbReference>
<keyword evidence="5 8" id="KW-0472">Membrane</keyword>
<reference evidence="10 11" key="1">
    <citation type="journal article" date="2020" name="Nat. Food">
        <title>A phased Vanilla planifolia genome enables genetic improvement of flavour and production.</title>
        <authorList>
            <person name="Hasing T."/>
            <person name="Tang H."/>
            <person name="Brym M."/>
            <person name="Khazi F."/>
            <person name="Huang T."/>
            <person name="Chambers A.H."/>
        </authorList>
    </citation>
    <scope>NUCLEOTIDE SEQUENCE [LARGE SCALE GENOMIC DNA]</scope>
    <source>
        <tissue evidence="10">Leaf</tissue>
    </source>
</reference>
<feature type="region of interest" description="Disordered" evidence="7">
    <location>
        <begin position="697"/>
        <end position="744"/>
    </location>
</feature>
<keyword evidence="6" id="KW-0479">Metal-binding</keyword>
<feature type="transmembrane region" description="Helical" evidence="8">
    <location>
        <begin position="82"/>
        <end position="101"/>
    </location>
</feature>
<dbReference type="Pfam" id="PF00854">
    <property type="entry name" value="PTR2"/>
    <property type="match status" value="1"/>
</dbReference>
<feature type="transmembrane region" description="Helical" evidence="8">
    <location>
        <begin position="373"/>
        <end position="397"/>
    </location>
</feature>
<protein>
    <recommendedName>
        <fullName evidence="9">RING-type domain-containing protein</fullName>
    </recommendedName>
</protein>
<dbReference type="OrthoDB" id="10264738at2759"/>
<feature type="transmembrane region" description="Helical" evidence="8">
    <location>
        <begin position="194"/>
        <end position="213"/>
    </location>
</feature>
<dbReference type="PROSITE" id="PS50089">
    <property type="entry name" value="ZF_RING_2"/>
    <property type="match status" value="1"/>
</dbReference>
<accession>A0A835V2F6</accession>
<feature type="compositionally biased region" description="Basic and acidic residues" evidence="7">
    <location>
        <begin position="704"/>
        <end position="718"/>
    </location>
</feature>
<dbReference type="InterPro" id="IPR036259">
    <property type="entry name" value="MFS_trans_sf"/>
</dbReference>
<dbReference type="GO" id="GO:0016020">
    <property type="term" value="C:membrane"/>
    <property type="evidence" value="ECO:0007669"/>
    <property type="project" value="UniProtKB-SubCell"/>
</dbReference>
<dbReference type="GO" id="GO:0008270">
    <property type="term" value="F:zinc ion binding"/>
    <property type="evidence" value="ECO:0007669"/>
    <property type="project" value="UniProtKB-KW"/>
</dbReference>
<organism evidence="10 11">
    <name type="scientific">Vanilla planifolia</name>
    <name type="common">Vanilla</name>
    <dbReference type="NCBI Taxonomy" id="51239"/>
    <lineage>
        <taxon>Eukaryota</taxon>
        <taxon>Viridiplantae</taxon>
        <taxon>Streptophyta</taxon>
        <taxon>Embryophyta</taxon>
        <taxon>Tracheophyta</taxon>
        <taxon>Spermatophyta</taxon>
        <taxon>Magnoliopsida</taxon>
        <taxon>Liliopsida</taxon>
        <taxon>Asparagales</taxon>
        <taxon>Orchidaceae</taxon>
        <taxon>Vanilloideae</taxon>
        <taxon>Vanilleae</taxon>
        <taxon>Vanilla</taxon>
    </lineage>
</organism>